<dbReference type="Proteomes" id="UP000836402">
    <property type="component" value="Unassembled WGS sequence"/>
</dbReference>
<comment type="caution">
    <text evidence="5">The sequence shown here is derived from an EMBL/GenBank/DDBJ whole genome shotgun (WGS) entry which is preliminary data.</text>
</comment>
<keyword evidence="2" id="KW-0862">Zinc</keyword>
<feature type="region of interest" description="Disordered" evidence="3">
    <location>
        <begin position="1"/>
        <end position="38"/>
    </location>
</feature>
<evidence type="ECO:0000313" key="5">
    <source>
        <dbReference type="EMBL" id="CAD6913415.1"/>
    </source>
</evidence>
<accession>A0ABN7IR29</accession>
<evidence type="ECO:0000256" key="2">
    <source>
        <dbReference type="PROSITE-ProRule" id="PRU00047"/>
    </source>
</evidence>
<dbReference type="InterPro" id="IPR001878">
    <property type="entry name" value="Znf_CCHC"/>
</dbReference>
<keyword evidence="2" id="KW-0479">Metal-binding</keyword>
<dbReference type="EMBL" id="CAJHJG010001590">
    <property type="protein sequence ID" value="CAD6913415.1"/>
    <property type="molecule type" value="Genomic_DNA"/>
</dbReference>
<feature type="compositionally biased region" description="Low complexity" evidence="3">
    <location>
        <begin position="77"/>
        <end position="87"/>
    </location>
</feature>
<dbReference type="SUPFAM" id="SSF57756">
    <property type="entry name" value="Retrovirus zinc finger-like domains"/>
    <property type="match status" value="1"/>
</dbReference>
<reference evidence="5" key="1">
    <citation type="submission" date="2020-10" db="EMBL/GenBank/DDBJ databases">
        <authorList>
            <person name="Sedaghatjoo S."/>
        </authorList>
    </citation>
    <scope>NUCLEOTIDE SEQUENCE</scope>
    <source>
        <strain evidence="5">AZH3</strain>
    </source>
</reference>
<evidence type="ECO:0000256" key="3">
    <source>
        <dbReference type="SAM" id="MobiDB-lite"/>
    </source>
</evidence>
<organism evidence="5 6">
    <name type="scientific">Tilletia caries</name>
    <name type="common">wheat bunt fungus</name>
    <dbReference type="NCBI Taxonomy" id="13290"/>
    <lineage>
        <taxon>Eukaryota</taxon>
        <taxon>Fungi</taxon>
        <taxon>Dikarya</taxon>
        <taxon>Basidiomycota</taxon>
        <taxon>Ustilaginomycotina</taxon>
        <taxon>Exobasidiomycetes</taxon>
        <taxon>Tilletiales</taxon>
        <taxon>Tilletiaceae</taxon>
        <taxon>Tilletia</taxon>
    </lineage>
</organism>
<feature type="domain" description="CCHC-type" evidence="4">
    <location>
        <begin position="392"/>
        <end position="408"/>
    </location>
</feature>
<sequence length="421" mass="45568">MSPDTRSAPIMSSNEQATGSSHQRADSSASGTPEAQASQLDIANFGSWFGSLSVEDKARVASMAMSSPEGTGPVDNATGQAATTTAGSALPPRTHSGLGVPPLSAFVAPPPGPHGSAVSFNPWVKAEPVHQDPYPAYTERQHGPETSSDPHYVRGPFANQHRAVGDIPKLCGRKNWFSWKTLFFFSIRPVNGAIEHLTSTIPSDQYSYSFDIHLGELLVRTMALDQLGPVMMLMSTGEMRGSKLYESIRKPFERTDAATRGQIESTLTVLKQGSHTAAELNQTLTHLFAQALNAGVFLDEERKIHFLCKSLHPKYGPFNGQINAMARRGLVPTYEVAIEDLYVEEGRLWQEDAESRKVDRSAQAFAVALYGGAPQQNSGGQQGSKKQAFKGKCYRCQKVGHKRYNCPNPAADGEASASNSQ</sequence>
<gene>
    <name evidence="5" type="ORF">JKIAZH3_G9741</name>
</gene>
<dbReference type="InterPro" id="IPR036875">
    <property type="entry name" value="Znf_CCHC_sf"/>
</dbReference>
<keyword evidence="6" id="KW-1185">Reference proteome</keyword>
<protein>
    <recommendedName>
        <fullName evidence="4">CCHC-type domain-containing protein</fullName>
    </recommendedName>
</protein>
<proteinExistence type="predicted"/>
<keyword evidence="1" id="KW-0507">mRNA processing</keyword>
<evidence type="ECO:0000256" key="1">
    <source>
        <dbReference type="ARBA" id="ARBA00022664"/>
    </source>
</evidence>
<name>A0ABN7IR29_9BASI</name>
<dbReference type="SMART" id="SM00343">
    <property type="entry name" value="ZnF_C2HC"/>
    <property type="match status" value="1"/>
</dbReference>
<evidence type="ECO:0000313" key="6">
    <source>
        <dbReference type="Proteomes" id="UP000836402"/>
    </source>
</evidence>
<feature type="region of interest" description="Disordered" evidence="3">
    <location>
        <begin position="63"/>
        <end position="93"/>
    </location>
</feature>
<dbReference type="PROSITE" id="PS50158">
    <property type="entry name" value="ZF_CCHC"/>
    <property type="match status" value="1"/>
</dbReference>
<evidence type="ECO:0000259" key="4">
    <source>
        <dbReference type="PROSITE" id="PS50158"/>
    </source>
</evidence>
<keyword evidence="2" id="KW-0863">Zinc-finger</keyword>
<feature type="compositionally biased region" description="Polar residues" evidence="3">
    <location>
        <begin position="10"/>
        <end position="38"/>
    </location>
</feature>